<gene>
    <name evidence="4" type="ORF">ScoT_22430</name>
</gene>
<reference evidence="4" key="1">
    <citation type="submission" date="2022-09" db="EMBL/GenBank/DDBJ databases">
        <title>Whole genome shotgun sequence of Streptomyces albidoflavus NBRC 12854.</title>
        <authorList>
            <person name="Komaki H."/>
            <person name="Tamura T."/>
        </authorList>
    </citation>
    <scope>NUCLEOTIDE SEQUENCE</scope>
    <source>
        <strain evidence="4">NBRC 12854</strain>
    </source>
</reference>
<dbReference type="InterPro" id="IPR057169">
    <property type="entry name" value="DUF7847"/>
</dbReference>
<evidence type="ECO:0000256" key="2">
    <source>
        <dbReference type="SAM" id="Phobius"/>
    </source>
</evidence>
<organism evidence="4 5">
    <name type="scientific">Streptomyces albidoflavus</name>
    <dbReference type="NCBI Taxonomy" id="1886"/>
    <lineage>
        <taxon>Bacteria</taxon>
        <taxon>Bacillati</taxon>
        <taxon>Actinomycetota</taxon>
        <taxon>Actinomycetes</taxon>
        <taxon>Kitasatosporales</taxon>
        <taxon>Streptomycetaceae</taxon>
        <taxon>Streptomyces</taxon>
        <taxon>Streptomyces albidoflavus group</taxon>
    </lineage>
</organism>
<evidence type="ECO:0000259" key="3">
    <source>
        <dbReference type="Pfam" id="PF25231"/>
    </source>
</evidence>
<feature type="transmembrane region" description="Helical" evidence="2">
    <location>
        <begin position="198"/>
        <end position="223"/>
    </location>
</feature>
<dbReference type="Pfam" id="PF25231">
    <property type="entry name" value="DUF7847"/>
    <property type="match status" value="1"/>
</dbReference>
<accession>A0AA37FCH3</accession>
<keyword evidence="2" id="KW-0472">Membrane</keyword>
<dbReference type="PANTHER" id="PTHR33133:SF1">
    <property type="entry name" value="EXPRESSED PROTEIN-RELATED"/>
    <property type="match status" value="1"/>
</dbReference>
<evidence type="ECO:0000256" key="1">
    <source>
        <dbReference type="SAM" id="MobiDB-lite"/>
    </source>
</evidence>
<keyword evidence="2" id="KW-0812">Transmembrane</keyword>
<proteinExistence type="predicted"/>
<dbReference type="AlphaFoldDB" id="A0AA37FCH3"/>
<name>A0AA37FCH3_9ACTN</name>
<feature type="compositionally biased region" description="Gly residues" evidence="1">
    <location>
        <begin position="97"/>
        <end position="106"/>
    </location>
</feature>
<feature type="region of interest" description="Disordered" evidence="1">
    <location>
        <begin position="1"/>
        <end position="113"/>
    </location>
</feature>
<feature type="domain" description="DUF7847" evidence="3">
    <location>
        <begin position="198"/>
        <end position="408"/>
    </location>
</feature>
<evidence type="ECO:0000313" key="5">
    <source>
        <dbReference type="Proteomes" id="UP001051844"/>
    </source>
</evidence>
<keyword evidence="2" id="KW-1133">Transmembrane helix</keyword>
<feature type="transmembrane region" description="Helical" evidence="2">
    <location>
        <begin position="143"/>
        <end position="161"/>
    </location>
</feature>
<feature type="transmembrane region" description="Helical" evidence="2">
    <location>
        <begin position="328"/>
        <end position="351"/>
    </location>
</feature>
<sequence>MADNRPPRPRGHREGATMNDTPGWAAPGPGPSDDRDHEGATPEGAEGTGPNASPSKWSKEQPPPGQWSAPGTTGSGAGDSGGGRRTRAESGDRTPPSGGGWGGGGWTQPPAAAKPGVIPLRPLGVGEILDGAVATLRTHWRTVLGISLMIAVATQVVLILLQRFVLRDSVDVAALEDPSATTDELLSAMRGALLDSGLVLLVSLLGTIVATALLTMVTSRAVLGKPVSLSDAWHDARPQLARLAGLTLLLPLIAIGVVTVAMVPGVLLGMVSGSEGAAALVALGALGGAGVAVWLTIRFSLSSAALMLEKQGVVKAMRRSAKLVRGSWWRVFGIQLLAQILVMIVSSVILLPFSRVAAVITGESGASALDEMVVTNFGWTYLIITGVGSVIGAMLTLPIVAGVTVLLYIDQRIRREALDVELTRAAATQSQESPPPSASGS</sequence>
<feature type="compositionally biased region" description="Low complexity" evidence="1">
    <location>
        <begin position="41"/>
        <end position="50"/>
    </location>
</feature>
<comment type="caution">
    <text evidence="4">The sequence shown here is derived from an EMBL/GenBank/DDBJ whole genome shotgun (WGS) entry which is preliminary data.</text>
</comment>
<feature type="compositionally biased region" description="Gly residues" evidence="1">
    <location>
        <begin position="73"/>
        <end position="83"/>
    </location>
</feature>
<dbReference type="Proteomes" id="UP001051844">
    <property type="component" value="Unassembled WGS sequence"/>
</dbReference>
<feature type="transmembrane region" description="Helical" evidence="2">
    <location>
        <begin position="277"/>
        <end position="308"/>
    </location>
</feature>
<feature type="transmembrane region" description="Helical" evidence="2">
    <location>
        <begin position="379"/>
        <end position="409"/>
    </location>
</feature>
<protein>
    <submittedName>
        <fullName evidence="4">Membrane protein</fullName>
    </submittedName>
</protein>
<feature type="transmembrane region" description="Helical" evidence="2">
    <location>
        <begin position="243"/>
        <end position="271"/>
    </location>
</feature>
<dbReference type="EMBL" id="BNDZ01000005">
    <property type="protein sequence ID" value="GHI46069.1"/>
    <property type="molecule type" value="Genomic_DNA"/>
</dbReference>
<dbReference type="PANTHER" id="PTHR33133">
    <property type="entry name" value="OS08G0107100 PROTEIN-RELATED"/>
    <property type="match status" value="1"/>
</dbReference>
<evidence type="ECO:0000313" key="4">
    <source>
        <dbReference type="EMBL" id="GHI46069.1"/>
    </source>
</evidence>